<keyword evidence="4 10" id="KW-0436">Ligase</keyword>
<dbReference type="EC" id="6.3.2.2" evidence="3 10"/>
<dbReference type="SUPFAM" id="SSF55931">
    <property type="entry name" value="Glutamine synthetase/guanido kinase"/>
    <property type="match status" value="1"/>
</dbReference>
<evidence type="ECO:0000256" key="6">
    <source>
        <dbReference type="ARBA" id="ARBA00022741"/>
    </source>
</evidence>
<evidence type="ECO:0000256" key="1">
    <source>
        <dbReference type="ARBA" id="ARBA00005006"/>
    </source>
</evidence>
<dbReference type="GO" id="GO:0005524">
    <property type="term" value="F:ATP binding"/>
    <property type="evidence" value="ECO:0007669"/>
    <property type="project" value="UniProtKB-UniRule"/>
</dbReference>
<dbReference type="PANTHER" id="PTHR11164">
    <property type="entry name" value="GLUTAMATE CYSTEINE LIGASE"/>
    <property type="match status" value="1"/>
</dbReference>
<keyword evidence="7 10" id="KW-0067">ATP-binding</keyword>
<sequence length="673" mass="77890">MGLLKEEKTHSWEELQAIKDQIKLNGIHYFINIYHKNGHDVPFYWGEEIETIMCGNNNGCKLLACNAELSKYHTQYERFSVEFAGYMLESTPNTPRDDSLGSFEGLNSSLYKRIMLQNKMINSIVNGSFTVCFACFPNVGIGLLNRCTKCKNCNDEENLNFSTDLSLSKSKTCSDILDQNTTTINHVPIKCFCGKKDCNCLQTILERGNNILFDITKSKHFSDNLITPHRRFFSFVENIRNRRGKKIEGYVRIMKDTNTGFTGEIEPCGLLIDSMGQGMGCCCLQITLQAENLEKAKKLYDIFAILSPLMLRITRATPFSNGYLLNTETRWDMLSMSVDCRTDEERGKKYDLSGFESEEEALQDFGLEDTLIEECKIQQKDGLLQIEPSIIPKSRFSSVDLYLAPPCKKYNDIYYPIMEEYKDILLKNSVDEDLAEHIASIFVRDPMLSYHNTTLCEDFENIQSSNWRSVRFKLPTFSGGVDLTGWKIEFRPMEIQMTCFENAAFSNFSVLLGKAIEFYNLNLYIPISYVEKNFKSSNSFNRKISEFKEKLKVDNVKFYYRKNMFDNNHPYIGYDNLNVIFNGNDKFIGLIHFVKKYIKERYGESKILDEQIEFISKKFNGTLISTSEYLRRLVINHPDYENDSLIPDSITNFIVNEAKKILEENSYEYLINN</sequence>
<proteinExistence type="inferred from homology"/>
<reference evidence="11 12" key="2">
    <citation type="submission" date="2014-03" db="EMBL/GenBank/DDBJ databases">
        <title>The Genome Sequence of Anncaliia algerae insect isolate PRA339.</title>
        <authorList>
            <consortium name="The Broad Institute Genome Sequencing Platform"/>
            <consortium name="The Broad Institute Genome Sequencing Center for Infectious Disease"/>
            <person name="Cuomo C."/>
            <person name="Becnel J."/>
            <person name="Sanscrainte N."/>
            <person name="Walker B."/>
            <person name="Young S.K."/>
            <person name="Zeng Q."/>
            <person name="Gargeya S."/>
            <person name="Fitzgerald M."/>
            <person name="Haas B."/>
            <person name="Abouelleil A."/>
            <person name="Alvarado L."/>
            <person name="Arachchi H.M."/>
            <person name="Berlin A.M."/>
            <person name="Chapman S.B."/>
            <person name="Dewar J."/>
            <person name="Goldberg J."/>
            <person name="Griggs A."/>
            <person name="Gujja S."/>
            <person name="Hansen M."/>
            <person name="Howarth C."/>
            <person name="Imamovic A."/>
            <person name="Larimer J."/>
            <person name="McCowan C."/>
            <person name="Murphy C."/>
            <person name="Neiman D."/>
            <person name="Pearson M."/>
            <person name="Priest M."/>
            <person name="Roberts A."/>
            <person name="Saif S."/>
            <person name="Shea T."/>
            <person name="Sisk P."/>
            <person name="Sykes S."/>
            <person name="Wortman J."/>
            <person name="Nusbaum C."/>
            <person name="Birren B."/>
        </authorList>
    </citation>
    <scope>NUCLEOTIDE SEQUENCE [LARGE SCALE GENOMIC DNA]</scope>
    <source>
        <strain evidence="11 12">PRA339</strain>
    </source>
</reference>
<dbReference type="PANTHER" id="PTHR11164:SF0">
    <property type="entry name" value="GLUTAMATE--CYSTEINE LIGASE CATALYTIC SUBUNIT"/>
    <property type="match status" value="1"/>
</dbReference>
<evidence type="ECO:0000256" key="9">
    <source>
        <dbReference type="ARBA" id="ARBA00032122"/>
    </source>
</evidence>
<dbReference type="InterPro" id="IPR014746">
    <property type="entry name" value="Gln_synth/guanido_kin_cat_dom"/>
</dbReference>
<dbReference type="Gene3D" id="3.30.590.50">
    <property type="match status" value="2"/>
</dbReference>
<evidence type="ECO:0000313" key="11">
    <source>
        <dbReference type="EMBL" id="KCZ79962.1"/>
    </source>
</evidence>
<name>A0A059EYM6_9MICR</name>
<dbReference type="OrthoDB" id="7939818at2759"/>
<keyword evidence="6 10" id="KW-0547">Nucleotide-binding</keyword>
<keyword evidence="12" id="KW-1185">Reference proteome</keyword>
<reference evidence="12" key="1">
    <citation type="submission" date="2013-02" db="EMBL/GenBank/DDBJ databases">
        <authorList>
            <consortium name="The Broad Institute Genome Sequencing Platform"/>
            <person name="Cuomo C."/>
            <person name="Becnel J."/>
            <person name="Sanscrainte N."/>
            <person name="Walker B."/>
            <person name="Young S.K."/>
            <person name="Zeng Q."/>
            <person name="Gargeya S."/>
            <person name="Fitzgerald M."/>
            <person name="Haas B."/>
            <person name="Abouelleil A."/>
            <person name="Alvarado L."/>
            <person name="Arachchi H.M."/>
            <person name="Berlin A.M."/>
            <person name="Chapman S.B."/>
            <person name="Dewar J."/>
            <person name="Goldberg J."/>
            <person name="Griggs A."/>
            <person name="Gujja S."/>
            <person name="Hansen M."/>
            <person name="Howarth C."/>
            <person name="Imamovic A."/>
            <person name="Larimer J."/>
            <person name="McCowan C."/>
            <person name="Murphy C."/>
            <person name="Neiman D."/>
            <person name="Pearson M."/>
            <person name="Priest M."/>
            <person name="Roberts A."/>
            <person name="Saif S."/>
            <person name="Shea T."/>
            <person name="Sisk P."/>
            <person name="Sykes S."/>
            <person name="Wortman J."/>
            <person name="Nusbaum C."/>
            <person name="Birren B."/>
        </authorList>
    </citation>
    <scope>NUCLEOTIDE SEQUENCE [LARGE SCALE GENOMIC DNA]</scope>
    <source>
        <strain evidence="12">PRA339</strain>
    </source>
</reference>
<dbReference type="HOGENOM" id="CLU_010467_0_0_1"/>
<keyword evidence="5 10" id="KW-0317">Glutathione biosynthesis</keyword>
<evidence type="ECO:0000256" key="5">
    <source>
        <dbReference type="ARBA" id="ARBA00022684"/>
    </source>
</evidence>
<dbReference type="Gene3D" id="1.10.8.960">
    <property type="match status" value="1"/>
</dbReference>
<dbReference type="Pfam" id="PF03074">
    <property type="entry name" value="GCS"/>
    <property type="match status" value="1"/>
</dbReference>
<comment type="similarity">
    <text evidence="2 10">Belongs to the glutamate--cysteine ligase type 3 family.</text>
</comment>
<protein>
    <recommendedName>
        <fullName evidence="3 10">Glutamate--cysteine ligase</fullName>
        <ecNumber evidence="3 10">6.3.2.2</ecNumber>
    </recommendedName>
    <alternativeName>
        <fullName evidence="9 10">Gamma-ECS</fullName>
    </alternativeName>
    <alternativeName>
        <fullName evidence="8 10">Gamma-glutamylcysteine synthetase</fullName>
    </alternativeName>
</protein>
<evidence type="ECO:0000256" key="8">
    <source>
        <dbReference type="ARBA" id="ARBA00030585"/>
    </source>
</evidence>
<dbReference type="GO" id="GO:0004357">
    <property type="term" value="F:glutamate-cysteine ligase activity"/>
    <property type="evidence" value="ECO:0007669"/>
    <property type="project" value="UniProtKB-UniRule"/>
</dbReference>
<dbReference type="InterPro" id="IPR004308">
    <property type="entry name" value="GCS"/>
</dbReference>
<dbReference type="AlphaFoldDB" id="A0A059EYM6"/>
<evidence type="ECO:0000313" key="12">
    <source>
        <dbReference type="Proteomes" id="UP000030655"/>
    </source>
</evidence>
<comment type="pathway">
    <text evidence="1 10">Sulfur metabolism; glutathione biosynthesis; glutathione from L-cysteine and L-glutamate: step 1/2.</text>
</comment>
<evidence type="ECO:0000256" key="2">
    <source>
        <dbReference type="ARBA" id="ARBA00008100"/>
    </source>
</evidence>
<dbReference type="Proteomes" id="UP000030655">
    <property type="component" value="Unassembled WGS sequence"/>
</dbReference>
<evidence type="ECO:0000256" key="7">
    <source>
        <dbReference type="ARBA" id="ARBA00022840"/>
    </source>
</evidence>
<comment type="catalytic activity">
    <reaction evidence="10">
        <text>L-cysteine + L-glutamate + ATP = gamma-L-glutamyl-L-cysteine + ADP + phosphate + H(+)</text>
        <dbReference type="Rhea" id="RHEA:13285"/>
        <dbReference type="ChEBI" id="CHEBI:15378"/>
        <dbReference type="ChEBI" id="CHEBI:29985"/>
        <dbReference type="ChEBI" id="CHEBI:30616"/>
        <dbReference type="ChEBI" id="CHEBI:35235"/>
        <dbReference type="ChEBI" id="CHEBI:43474"/>
        <dbReference type="ChEBI" id="CHEBI:58173"/>
        <dbReference type="ChEBI" id="CHEBI:456216"/>
        <dbReference type="EC" id="6.3.2.2"/>
    </reaction>
</comment>
<dbReference type="UniPathway" id="UPA00142">
    <property type="reaction ID" value="UER00209"/>
</dbReference>
<evidence type="ECO:0000256" key="10">
    <source>
        <dbReference type="RuleBase" id="RU367135"/>
    </source>
</evidence>
<dbReference type="STRING" id="1288291.A0A059EYM6"/>
<organism evidence="11 12">
    <name type="scientific">Anncaliia algerae PRA339</name>
    <dbReference type="NCBI Taxonomy" id="1288291"/>
    <lineage>
        <taxon>Eukaryota</taxon>
        <taxon>Fungi</taxon>
        <taxon>Fungi incertae sedis</taxon>
        <taxon>Microsporidia</taxon>
        <taxon>Tubulinosematoidea</taxon>
        <taxon>Tubulinosematidae</taxon>
        <taxon>Anncaliia</taxon>
    </lineage>
</organism>
<evidence type="ECO:0000256" key="4">
    <source>
        <dbReference type="ARBA" id="ARBA00022598"/>
    </source>
</evidence>
<dbReference type="EMBL" id="KK365215">
    <property type="protein sequence ID" value="KCZ79962.1"/>
    <property type="molecule type" value="Genomic_DNA"/>
</dbReference>
<dbReference type="GO" id="GO:0006750">
    <property type="term" value="P:glutathione biosynthetic process"/>
    <property type="evidence" value="ECO:0007669"/>
    <property type="project" value="UniProtKB-UniRule"/>
</dbReference>
<accession>A0A059EYM6</accession>
<gene>
    <name evidence="11" type="ORF">H312_02651</name>
</gene>
<evidence type="ECO:0000256" key="3">
    <source>
        <dbReference type="ARBA" id="ARBA00012220"/>
    </source>
</evidence>
<dbReference type="VEuPathDB" id="MicrosporidiaDB:H312_02651"/>